<dbReference type="SMART" id="SM00640">
    <property type="entry name" value="Glyco_32"/>
    <property type="match status" value="1"/>
</dbReference>
<dbReference type="GO" id="GO:0004575">
    <property type="term" value="F:sucrose alpha-glucosidase activity"/>
    <property type="evidence" value="ECO:0007669"/>
    <property type="project" value="TreeGrafter"/>
</dbReference>
<evidence type="ECO:0000259" key="4">
    <source>
        <dbReference type="Pfam" id="PF00251"/>
    </source>
</evidence>
<dbReference type="EMBL" id="PDLM01000003">
    <property type="protein sequence ID" value="RDW81893.1"/>
    <property type="molecule type" value="Genomic_DNA"/>
</dbReference>
<comment type="caution">
    <text evidence="5">The sequence shown here is derived from an EMBL/GenBank/DDBJ whole genome shotgun (WGS) entry which is preliminary data.</text>
</comment>
<protein>
    <recommendedName>
        <fullName evidence="4">Glycosyl hydrolase family 32 N-terminal domain-containing protein</fullName>
    </recommendedName>
</protein>
<dbReference type="InterPro" id="IPR001362">
    <property type="entry name" value="Glyco_hydro_32"/>
</dbReference>
<evidence type="ECO:0000313" key="5">
    <source>
        <dbReference type="EMBL" id="RDW81893.1"/>
    </source>
</evidence>
<evidence type="ECO:0000313" key="6">
    <source>
        <dbReference type="Proteomes" id="UP000256645"/>
    </source>
</evidence>
<dbReference type="OrthoDB" id="202537at2759"/>
<proteinExistence type="inferred from homology"/>
<dbReference type="Gene3D" id="2.115.10.20">
    <property type="entry name" value="Glycosyl hydrolase domain, family 43"/>
    <property type="match status" value="1"/>
</dbReference>
<dbReference type="PANTHER" id="PTHR42800">
    <property type="entry name" value="EXOINULINASE INUD (AFU_ORTHOLOGUE AFUA_5G00480)"/>
    <property type="match status" value="1"/>
</dbReference>
<dbReference type="AlphaFoldDB" id="A0A3D8S6G2"/>
<organism evidence="5 6">
    <name type="scientific">Coleophoma cylindrospora</name>
    <dbReference type="NCBI Taxonomy" id="1849047"/>
    <lineage>
        <taxon>Eukaryota</taxon>
        <taxon>Fungi</taxon>
        <taxon>Dikarya</taxon>
        <taxon>Ascomycota</taxon>
        <taxon>Pezizomycotina</taxon>
        <taxon>Leotiomycetes</taxon>
        <taxon>Helotiales</taxon>
        <taxon>Dermateaceae</taxon>
        <taxon>Coleophoma</taxon>
    </lineage>
</organism>
<dbReference type="Gene3D" id="2.60.120.560">
    <property type="entry name" value="Exo-inulinase, domain 1"/>
    <property type="match status" value="1"/>
</dbReference>
<dbReference type="InterPro" id="IPR013148">
    <property type="entry name" value="Glyco_hydro_32_N"/>
</dbReference>
<name>A0A3D8S6G2_9HELO</name>
<dbReference type="STRING" id="1849047.A0A3D8S6G2"/>
<dbReference type="PROSITE" id="PS00609">
    <property type="entry name" value="GLYCOSYL_HYDROL_F32"/>
    <property type="match status" value="1"/>
</dbReference>
<dbReference type="Proteomes" id="UP000256645">
    <property type="component" value="Unassembled WGS sequence"/>
</dbReference>
<dbReference type="FunFam" id="2.115.10.20:FF:000002">
    <property type="entry name" value="Invertase 2"/>
    <property type="match status" value="1"/>
</dbReference>
<dbReference type="GO" id="GO:0005987">
    <property type="term" value="P:sucrose catabolic process"/>
    <property type="evidence" value="ECO:0007669"/>
    <property type="project" value="TreeGrafter"/>
</dbReference>
<dbReference type="GO" id="GO:0000324">
    <property type="term" value="C:fungal-type vacuole"/>
    <property type="evidence" value="ECO:0007669"/>
    <property type="project" value="TreeGrafter"/>
</dbReference>
<evidence type="ECO:0000256" key="2">
    <source>
        <dbReference type="ARBA" id="ARBA00022801"/>
    </source>
</evidence>
<gene>
    <name evidence="5" type="ORF">BP6252_03005</name>
</gene>
<dbReference type="PANTHER" id="PTHR42800:SF2">
    <property type="entry name" value="INVERTASE-RELATED"/>
    <property type="match status" value="1"/>
</dbReference>
<dbReference type="InterPro" id="IPR013320">
    <property type="entry name" value="ConA-like_dom_sf"/>
</dbReference>
<dbReference type="InterPro" id="IPR023296">
    <property type="entry name" value="Glyco_hydro_beta-prop_sf"/>
</dbReference>
<accession>A0A3D8S6G2</accession>
<dbReference type="SUPFAM" id="SSF75005">
    <property type="entry name" value="Arabinanase/levansucrase/invertase"/>
    <property type="match status" value="1"/>
</dbReference>
<comment type="similarity">
    <text evidence="1">Belongs to the glycosyl hydrolase 32 family.</text>
</comment>
<dbReference type="CDD" id="cd18622">
    <property type="entry name" value="GH32_Inu-like"/>
    <property type="match status" value="1"/>
</dbReference>
<evidence type="ECO:0000256" key="3">
    <source>
        <dbReference type="ARBA" id="ARBA00023295"/>
    </source>
</evidence>
<evidence type="ECO:0000256" key="1">
    <source>
        <dbReference type="ARBA" id="ARBA00009902"/>
    </source>
</evidence>
<feature type="domain" description="Glycosyl hydrolase family 32 N-terminal" evidence="4">
    <location>
        <begin position="91"/>
        <end position="393"/>
    </location>
</feature>
<keyword evidence="6" id="KW-1185">Reference proteome</keyword>
<sequence length="580" mass="63084">MFSLFSQFSVRHTSHKILVLLVLSLLGFFLFVAMRESTLWAAASTAFVSVAAATGHDYGFGTDSAVSVATTTNGSQNGASFYSGSLRPQIHYSPPVSFMNDPNGAFVDANGTWHLYYQYNPTEIVAGNQHWGHATSPDLYHWTNHDIAISPDNEYEGIYSGSAVVDVNNTSGFFPNQTDGVVAIYTLNTNVSETQQLAYSYDGGYTFTKYSGNPVIDIGSTQFRDPKVIWYEDHWVMSIAYSHDFVIGIYTSPDLKSWTHASNISHVGFLGQQYECPNLVKIPMDGETEDTYLLIISINPGAPQGGSFTQYFPGTFNGTHFTAFDGAARILDFGKDNYAGQFFYDSDAHTPGGEPVFVGWASNWQYTQQVPTGPLEGWRSAMTLPRTARLINNASRIGYDLITRPYAELAPVKGAQLAQCDTVSNSSLQVNYANLTSGAVYFQVTVTNVPNNTLAMGTLNFTFTASGSGETLSGGYFFGGDTPFWVNRGKVLGLDNPFFTDKFSTVYLLPDASNTFVLEGVLDRSILELELGGAGARGSELGTLLAYPEARFDALEIASAGVNDGVSVVAEVWALNSVWS</sequence>
<keyword evidence="3" id="KW-0326">Glycosidase</keyword>
<dbReference type="Pfam" id="PF00251">
    <property type="entry name" value="Glyco_hydro_32N"/>
    <property type="match status" value="1"/>
</dbReference>
<keyword evidence="2" id="KW-0378">Hydrolase</keyword>
<dbReference type="SUPFAM" id="SSF49899">
    <property type="entry name" value="Concanavalin A-like lectins/glucanases"/>
    <property type="match status" value="1"/>
</dbReference>
<dbReference type="InterPro" id="IPR018053">
    <property type="entry name" value="Glyco_hydro_32_AS"/>
</dbReference>
<reference evidence="5 6" key="1">
    <citation type="journal article" date="2018" name="IMA Fungus">
        <title>IMA Genome-F 9: Draft genome sequence of Annulohypoxylon stygium, Aspergillus mulundensis, Berkeleyomyces basicola (syn. Thielaviopsis basicola), Ceratocystis smalleyi, two Cercospora beticola strains, Coleophoma cylindrospora, Fusarium fracticaudum, Phialophora cf. hyalina, and Morchella septimelata.</title>
        <authorList>
            <person name="Wingfield B.D."/>
            <person name="Bills G.F."/>
            <person name="Dong Y."/>
            <person name="Huang W."/>
            <person name="Nel W.J."/>
            <person name="Swalarsk-Parry B.S."/>
            <person name="Vaghefi N."/>
            <person name="Wilken P.M."/>
            <person name="An Z."/>
            <person name="de Beer Z.W."/>
            <person name="De Vos L."/>
            <person name="Chen L."/>
            <person name="Duong T.A."/>
            <person name="Gao Y."/>
            <person name="Hammerbacher A."/>
            <person name="Kikkert J.R."/>
            <person name="Li Y."/>
            <person name="Li H."/>
            <person name="Li K."/>
            <person name="Li Q."/>
            <person name="Liu X."/>
            <person name="Ma X."/>
            <person name="Naidoo K."/>
            <person name="Pethybridge S.J."/>
            <person name="Sun J."/>
            <person name="Steenkamp E.T."/>
            <person name="van der Nest M.A."/>
            <person name="van Wyk S."/>
            <person name="Wingfield M.J."/>
            <person name="Xiong C."/>
            <person name="Yue Q."/>
            <person name="Zhang X."/>
        </authorList>
    </citation>
    <scope>NUCLEOTIDE SEQUENCE [LARGE SCALE GENOMIC DNA]</scope>
    <source>
        <strain evidence="5 6">BP6252</strain>
    </source>
</reference>